<dbReference type="OrthoDB" id="9798656at2"/>
<gene>
    <name evidence="1" type="ORF">FLP15_06610</name>
</gene>
<reference evidence="1 2" key="1">
    <citation type="submission" date="2019-07" db="EMBL/GenBank/DDBJ databases">
        <title>Genome sequencing of KACC 19320.</title>
        <authorList>
            <person name="Heo J."/>
            <person name="Kim S.-J."/>
            <person name="Kim J.-S."/>
            <person name="Hong S.-B."/>
            <person name="Kwon S.-W."/>
        </authorList>
    </citation>
    <scope>NUCLEOTIDE SEQUENCE [LARGE SCALE GENOMIC DNA]</scope>
    <source>
        <strain evidence="1 2">KACC 19320</strain>
    </source>
</reference>
<dbReference type="EMBL" id="CP041356">
    <property type="protein sequence ID" value="QDK70884.1"/>
    <property type="molecule type" value="Genomic_DNA"/>
</dbReference>
<evidence type="ECO:0000313" key="2">
    <source>
        <dbReference type="Proteomes" id="UP000315128"/>
    </source>
</evidence>
<protein>
    <submittedName>
        <fullName evidence="1">Pentapeptide repeat-containing protein</fullName>
    </submittedName>
</protein>
<organism evidence="1 2">
    <name type="scientific">Lactococcus protaetiae</name>
    <dbReference type="NCBI Taxonomy" id="2592653"/>
    <lineage>
        <taxon>Bacteria</taxon>
        <taxon>Bacillati</taxon>
        <taxon>Bacillota</taxon>
        <taxon>Bacilli</taxon>
        <taxon>Lactobacillales</taxon>
        <taxon>Streptococcaceae</taxon>
        <taxon>Lactococcus</taxon>
    </lineage>
</organism>
<name>A0A514Z8G8_9LACT</name>
<dbReference type="RefSeq" id="WP_142766459.1">
    <property type="nucleotide sequence ID" value="NZ_CP041356.1"/>
</dbReference>
<evidence type="ECO:0000313" key="1">
    <source>
        <dbReference type="EMBL" id="QDK70884.1"/>
    </source>
</evidence>
<dbReference type="SUPFAM" id="SSF141571">
    <property type="entry name" value="Pentapeptide repeat-like"/>
    <property type="match status" value="1"/>
</dbReference>
<dbReference type="PANTHER" id="PTHR42999">
    <property type="entry name" value="ANTIBIOTIC RESISTANCE PROTEIN MCBG"/>
    <property type="match status" value="1"/>
</dbReference>
<dbReference type="PANTHER" id="PTHR42999:SF1">
    <property type="entry name" value="PENTAPEPTIDE REPEAT-CONTAINING PROTEIN"/>
    <property type="match status" value="1"/>
</dbReference>
<proteinExistence type="predicted"/>
<dbReference type="InterPro" id="IPR001646">
    <property type="entry name" value="5peptide_repeat"/>
</dbReference>
<dbReference type="Pfam" id="PF13599">
    <property type="entry name" value="Pentapeptide_4"/>
    <property type="match status" value="1"/>
</dbReference>
<keyword evidence="2" id="KW-1185">Reference proteome</keyword>
<dbReference type="Gene3D" id="2.160.20.80">
    <property type="entry name" value="E3 ubiquitin-protein ligase SopA"/>
    <property type="match status" value="1"/>
</dbReference>
<dbReference type="Proteomes" id="UP000315128">
    <property type="component" value="Chromosome"/>
</dbReference>
<accession>A0A514Z8G8</accession>
<dbReference type="KEGG" id="lack:FLP15_06610"/>
<dbReference type="InterPro" id="IPR052949">
    <property type="entry name" value="PA_immunity-related"/>
</dbReference>
<dbReference type="AlphaFoldDB" id="A0A514Z8G8"/>
<sequence>MKTKKILEPKLPTVYRTVTSEDWEYGELYQAKFTDEKLEIEYPLRFSSCQLTNVTFLLTESSVSEFTDCIFEKCDLSNLNLSGIGFYRCRFINCKLLGVDFTNCHLQDVQFEQTLLNYANFSASTLKSVRFFENDCTESLFTACKFSNVHFLSNQLEGTNFWETSLAGLDFSTNKFEHLEITPQLAKNIKINLSQAPFFASLFGIDIV</sequence>